<keyword evidence="2" id="KW-1185">Reference proteome</keyword>
<evidence type="ECO:0000313" key="1">
    <source>
        <dbReference type="EMBL" id="KAI0089788.1"/>
    </source>
</evidence>
<gene>
    <name evidence="1" type="ORF">BDY19DRAFT_85678</name>
</gene>
<reference evidence="1" key="1">
    <citation type="journal article" date="2021" name="Environ. Microbiol.">
        <title>Gene family expansions and transcriptome signatures uncover fungal adaptations to wood decay.</title>
        <authorList>
            <person name="Hage H."/>
            <person name="Miyauchi S."/>
            <person name="Viragh M."/>
            <person name="Drula E."/>
            <person name="Min B."/>
            <person name="Chaduli D."/>
            <person name="Navarro D."/>
            <person name="Favel A."/>
            <person name="Norest M."/>
            <person name="Lesage-Meessen L."/>
            <person name="Balint B."/>
            <person name="Merenyi Z."/>
            <person name="de Eugenio L."/>
            <person name="Morin E."/>
            <person name="Martinez A.T."/>
            <person name="Baldrian P."/>
            <person name="Stursova M."/>
            <person name="Martinez M.J."/>
            <person name="Novotny C."/>
            <person name="Magnuson J.K."/>
            <person name="Spatafora J.W."/>
            <person name="Maurice S."/>
            <person name="Pangilinan J."/>
            <person name="Andreopoulos W."/>
            <person name="LaButti K."/>
            <person name="Hundley H."/>
            <person name="Na H."/>
            <person name="Kuo A."/>
            <person name="Barry K."/>
            <person name="Lipzen A."/>
            <person name="Henrissat B."/>
            <person name="Riley R."/>
            <person name="Ahrendt S."/>
            <person name="Nagy L.G."/>
            <person name="Grigoriev I.V."/>
            <person name="Martin F."/>
            <person name="Rosso M.N."/>
        </authorList>
    </citation>
    <scope>NUCLEOTIDE SEQUENCE</scope>
    <source>
        <strain evidence="1">CBS 384.51</strain>
    </source>
</reference>
<organism evidence="1 2">
    <name type="scientific">Irpex rosettiformis</name>
    <dbReference type="NCBI Taxonomy" id="378272"/>
    <lineage>
        <taxon>Eukaryota</taxon>
        <taxon>Fungi</taxon>
        <taxon>Dikarya</taxon>
        <taxon>Basidiomycota</taxon>
        <taxon>Agaricomycotina</taxon>
        <taxon>Agaricomycetes</taxon>
        <taxon>Polyporales</taxon>
        <taxon>Irpicaceae</taxon>
        <taxon>Irpex</taxon>
    </lineage>
</organism>
<dbReference type="Proteomes" id="UP001055072">
    <property type="component" value="Unassembled WGS sequence"/>
</dbReference>
<name>A0ACB8U621_9APHY</name>
<comment type="caution">
    <text evidence="1">The sequence shown here is derived from an EMBL/GenBank/DDBJ whole genome shotgun (WGS) entry which is preliminary data.</text>
</comment>
<sequence length="155" mass="16779">MKSHLSSEELSRRARQAVARPSFIQIINRHIRSCVLLLAAQVVSDCCLFVHGCPTSLFWSLGTNDPPRKDLRAKISASFKSGSMGQDSGKPPDILFPVSGNRWVLVSWAAVLMAVASLQDTSGTNLGILALLSTLYGGDVGRKLSVLDHDFLEGK</sequence>
<evidence type="ECO:0000313" key="2">
    <source>
        <dbReference type="Proteomes" id="UP001055072"/>
    </source>
</evidence>
<accession>A0ACB8U621</accession>
<protein>
    <submittedName>
        <fullName evidence="1">Uncharacterized protein</fullName>
    </submittedName>
</protein>
<dbReference type="EMBL" id="MU274909">
    <property type="protein sequence ID" value="KAI0089788.1"/>
    <property type="molecule type" value="Genomic_DNA"/>
</dbReference>
<proteinExistence type="predicted"/>